<dbReference type="AlphaFoldDB" id="A0A7X1ZH09"/>
<evidence type="ECO:0000313" key="2">
    <source>
        <dbReference type="Proteomes" id="UP000434582"/>
    </source>
</evidence>
<dbReference type="Proteomes" id="UP000434582">
    <property type="component" value="Unassembled WGS sequence"/>
</dbReference>
<sequence>MANKALVTVLIGDRVQNEWSNVFSPTWADYARKHGYDIIVLKNYIDPTPRATERPPHWQKLLILEHEATRAYEDVVWLDHDILINPNRAPCIVSHHDSDRVGIMTENHANTTTPGLKELSTERRARMVARKVEPACARYTKAGLPGDVHDTANAGVIVYKRSRHAPVLREVYDTYESNEFTAKEEVPLTYHLFKHDLIKPLDQRFNVSWASQMFWHYPFLHRIEARDDPHMMNLCVTTAWNNSWFMHFQADVFRFGMKDMYCSRDDVRFVLRDTAF</sequence>
<organism evidence="1 2">
    <name type="scientific">Roseospira navarrensis</name>
    <dbReference type="NCBI Taxonomy" id="140058"/>
    <lineage>
        <taxon>Bacteria</taxon>
        <taxon>Pseudomonadati</taxon>
        <taxon>Pseudomonadota</taxon>
        <taxon>Alphaproteobacteria</taxon>
        <taxon>Rhodospirillales</taxon>
        <taxon>Rhodospirillaceae</taxon>
        <taxon>Roseospira</taxon>
    </lineage>
</organism>
<dbReference type="SUPFAM" id="SSF53448">
    <property type="entry name" value="Nucleotide-diphospho-sugar transferases"/>
    <property type="match status" value="1"/>
</dbReference>
<protein>
    <submittedName>
        <fullName evidence="1">Uncharacterized protein</fullName>
    </submittedName>
</protein>
<dbReference type="RefSeq" id="WP_153346632.1">
    <property type="nucleotide sequence ID" value="NZ_WIVE01000087.1"/>
</dbReference>
<dbReference type="EMBL" id="WIVE01000087">
    <property type="protein sequence ID" value="MQX38300.1"/>
    <property type="molecule type" value="Genomic_DNA"/>
</dbReference>
<gene>
    <name evidence="1" type="ORF">GHC57_17425</name>
</gene>
<evidence type="ECO:0000313" key="1">
    <source>
        <dbReference type="EMBL" id="MQX38300.1"/>
    </source>
</evidence>
<keyword evidence="2" id="KW-1185">Reference proteome</keyword>
<comment type="caution">
    <text evidence="1">The sequence shown here is derived from an EMBL/GenBank/DDBJ whole genome shotgun (WGS) entry which is preliminary data.</text>
</comment>
<dbReference type="OrthoDB" id="1491786at2"/>
<dbReference type="InterPro" id="IPR029044">
    <property type="entry name" value="Nucleotide-diphossugar_trans"/>
</dbReference>
<accession>A0A7X1ZH09</accession>
<reference evidence="1 2" key="1">
    <citation type="submission" date="2019-10" db="EMBL/GenBank/DDBJ databases">
        <title>Draft whole-genome sequence of the purple nonsulfur photosynthetic bacterium Roseospira navarrensis DSM 15114.</title>
        <authorList>
            <person name="Kyndt J.A."/>
            <person name="Meyer T.E."/>
        </authorList>
    </citation>
    <scope>NUCLEOTIDE SEQUENCE [LARGE SCALE GENOMIC DNA]</scope>
    <source>
        <strain evidence="1 2">DSM 15114</strain>
    </source>
</reference>
<name>A0A7X1ZH09_9PROT</name>
<proteinExistence type="predicted"/>
<dbReference type="Gene3D" id="3.90.550.10">
    <property type="entry name" value="Spore Coat Polysaccharide Biosynthesis Protein SpsA, Chain A"/>
    <property type="match status" value="1"/>
</dbReference>